<dbReference type="AlphaFoldDB" id="A0A7R9BKK8"/>
<evidence type="ECO:0000313" key="3">
    <source>
        <dbReference type="Proteomes" id="UP000678499"/>
    </source>
</evidence>
<dbReference type="EMBL" id="CAJPEX010000783">
    <property type="protein sequence ID" value="CAG0917200.1"/>
    <property type="molecule type" value="Genomic_DNA"/>
</dbReference>
<feature type="region of interest" description="Disordered" evidence="1">
    <location>
        <begin position="1"/>
        <end position="118"/>
    </location>
</feature>
<feature type="region of interest" description="Disordered" evidence="1">
    <location>
        <begin position="137"/>
        <end position="180"/>
    </location>
</feature>
<feature type="region of interest" description="Disordered" evidence="1">
    <location>
        <begin position="256"/>
        <end position="336"/>
    </location>
</feature>
<feature type="compositionally biased region" description="Polar residues" evidence="1">
    <location>
        <begin position="25"/>
        <end position="44"/>
    </location>
</feature>
<gene>
    <name evidence="2" type="ORF">NMOB1V02_LOCUS4790</name>
</gene>
<feature type="compositionally biased region" description="Low complexity" evidence="1">
    <location>
        <begin position="100"/>
        <end position="114"/>
    </location>
</feature>
<feature type="non-terminal residue" evidence="2">
    <location>
        <position position="1"/>
    </location>
</feature>
<feature type="compositionally biased region" description="Gly residues" evidence="1">
    <location>
        <begin position="318"/>
        <end position="330"/>
    </location>
</feature>
<sequence length="465" mass="50013">SGSDGRHPGEGQEADQEPRYGTRILYQQHQPTHASINLHATSHGASLFSSPNHLNNPPSSNRSQDSGIPEEGTDSGNSSLSPPVGLLKPCPITSAASEAGSSGIHSDGSSSTGGDHQQHIYSKRAVSIEHLIAAQPGSPAAAAGNAGGNQQLQQPWNKGSLQRPGTDGNHQLHDASSNGNHGLREAVYLSHQETIAIRRTQPSGSSPPAQYRDDENPYMRATNIRLTSFAETDQQQQQHQSHNKQSHISLEMPRHSLADSSDATHSPTPSPPLPPPPPPLLSQDLPEAMAAYRQASTQALQHQQQMRAAGVESPYGHLRGGADGGSGAGGTQHSPTYVSRATIYPPMVPSGAGISSAYEIEYKQVDSENAVLFTEEHDHCMILENGRSSQIGILEYLSLGIRHFNPFSTRKVVTQSPEMFGKTLQRCKRVQEQDRTTGEFPPMRWDLIYPGKDLNTLPGTCSCLT</sequence>
<accession>A0A7R9BKK8</accession>
<evidence type="ECO:0000256" key="1">
    <source>
        <dbReference type="SAM" id="MobiDB-lite"/>
    </source>
</evidence>
<dbReference type="EMBL" id="OA882820">
    <property type="protein sequence ID" value="CAD7277048.1"/>
    <property type="molecule type" value="Genomic_DNA"/>
</dbReference>
<feature type="compositionally biased region" description="Low complexity" evidence="1">
    <location>
        <begin position="46"/>
        <end position="63"/>
    </location>
</feature>
<evidence type="ECO:0000313" key="2">
    <source>
        <dbReference type="EMBL" id="CAD7277048.1"/>
    </source>
</evidence>
<feature type="region of interest" description="Disordered" evidence="1">
    <location>
        <begin position="197"/>
        <end position="217"/>
    </location>
</feature>
<reference evidence="2" key="1">
    <citation type="submission" date="2020-11" db="EMBL/GenBank/DDBJ databases">
        <authorList>
            <person name="Tran Van P."/>
        </authorList>
    </citation>
    <scope>NUCLEOTIDE SEQUENCE</scope>
</reference>
<dbReference type="Proteomes" id="UP000678499">
    <property type="component" value="Unassembled WGS sequence"/>
</dbReference>
<keyword evidence="3" id="KW-1185">Reference proteome</keyword>
<organism evidence="2">
    <name type="scientific">Notodromas monacha</name>
    <dbReference type="NCBI Taxonomy" id="399045"/>
    <lineage>
        <taxon>Eukaryota</taxon>
        <taxon>Metazoa</taxon>
        <taxon>Ecdysozoa</taxon>
        <taxon>Arthropoda</taxon>
        <taxon>Crustacea</taxon>
        <taxon>Oligostraca</taxon>
        <taxon>Ostracoda</taxon>
        <taxon>Podocopa</taxon>
        <taxon>Podocopida</taxon>
        <taxon>Cypridocopina</taxon>
        <taxon>Cypridoidea</taxon>
        <taxon>Cyprididae</taxon>
        <taxon>Notodromas</taxon>
    </lineage>
</organism>
<protein>
    <submittedName>
        <fullName evidence="2">Uncharacterized protein</fullName>
    </submittedName>
</protein>
<feature type="compositionally biased region" description="Pro residues" evidence="1">
    <location>
        <begin position="268"/>
        <end position="280"/>
    </location>
</feature>
<proteinExistence type="predicted"/>
<feature type="compositionally biased region" description="Low complexity" evidence="1">
    <location>
        <begin position="294"/>
        <end position="305"/>
    </location>
</feature>
<name>A0A7R9BKK8_9CRUS</name>
<feature type="compositionally biased region" description="Basic and acidic residues" evidence="1">
    <location>
        <begin position="1"/>
        <end position="20"/>
    </location>
</feature>
<feature type="compositionally biased region" description="Low complexity" evidence="1">
    <location>
        <begin position="137"/>
        <end position="155"/>
    </location>
</feature>